<dbReference type="RefSeq" id="WP_161813657.1">
    <property type="nucleotide sequence ID" value="NZ_BLJN01000004.1"/>
</dbReference>
<feature type="domain" description="NADP-dependent oxidoreductase" evidence="1">
    <location>
        <begin position="18"/>
        <end position="319"/>
    </location>
</feature>
<protein>
    <submittedName>
        <fullName evidence="2">Oxidoreductase</fullName>
    </submittedName>
</protein>
<dbReference type="AlphaFoldDB" id="A0A829YFC6"/>
<sequence length="330" mass="36227">MTLHLRPFGRTGWNLADIGFGAWAIGGSWGDVDEAQARDALRAALEAGTNFIDTADVYGDGRSERIIRDVLKDWQGPRPIVATKAGRRLSPHVADGYNRKNLEAFIDRSLQNLGVETLDLVQLHCPPTEVYYRPEVFEALDALVAAGKLQHYGVSVEKVEEALKAIEYPGVDSVQIIYNIFRQRPAELLFREAKARKVAIIARVPLASGLLTGKLTRNSQFAADDHRNFNRHGEAFDVGETFAGVPYDVALNAVETIRPLVPQGVSMAAFALRWILMEDAVSVAIPGAKSPAQALANAAASELASLSPGTMQAIRSIYEQQIARHVHHRW</sequence>
<reference evidence="3" key="1">
    <citation type="submission" date="2020-01" db="EMBL/GenBank/DDBJ databases">
        <title>'Steroidobacter agaridevorans' sp. nov., agar-degrading bacteria isolated from rhizosphere soils.</title>
        <authorList>
            <person name="Ikenaga M."/>
            <person name="Kataoka M."/>
            <person name="Murouchi A."/>
            <person name="Katsuragi S."/>
            <person name="Sakai M."/>
        </authorList>
    </citation>
    <scope>NUCLEOTIDE SEQUENCE [LARGE SCALE GENOMIC DNA]</scope>
    <source>
        <strain evidence="3">YU21-B</strain>
    </source>
</reference>
<gene>
    <name evidence="2" type="ORF">GCM10011487_39740</name>
</gene>
<dbReference type="InterPro" id="IPR053135">
    <property type="entry name" value="AKR2_Oxidoreductase"/>
</dbReference>
<comment type="caution">
    <text evidence="2">The sequence shown here is derived from an EMBL/GenBank/DDBJ whole genome shotgun (WGS) entry which is preliminary data.</text>
</comment>
<dbReference type="Pfam" id="PF00248">
    <property type="entry name" value="Aldo_ket_red"/>
    <property type="match status" value="1"/>
</dbReference>
<dbReference type="InterPro" id="IPR023210">
    <property type="entry name" value="NADP_OxRdtase_dom"/>
</dbReference>
<keyword evidence="3" id="KW-1185">Reference proteome</keyword>
<dbReference type="EMBL" id="BLJN01000004">
    <property type="protein sequence ID" value="GFE81974.1"/>
    <property type="molecule type" value="Genomic_DNA"/>
</dbReference>
<evidence type="ECO:0000313" key="3">
    <source>
        <dbReference type="Proteomes" id="UP000445000"/>
    </source>
</evidence>
<dbReference type="SUPFAM" id="SSF51430">
    <property type="entry name" value="NAD(P)-linked oxidoreductase"/>
    <property type="match status" value="1"/>
</dbReference>
<organism evidence="2 3">
    <name type="scientific">Steroidobacter agaridevorans</name>
    <dbReference type="NCBI Taxonomy" id="2695856"/>
    <lineage>
        <taxon>Bacteria</taxon>
        <taxon>Pseudomonadati</taxon>
        <taxon>Pseudomonadota</taxon>
        <taxon>Gammaproteobacteria</taxon>
        <taxon>Steroidobacterales</taxon>
        <taxon>Steroidobacteraceae</taxon>
        <taxon>Steroidobacter</taxon>
    </lineage>
</organism>
<dbReference type="Gene3D" id="3.20.20.100">
    <property type="entry name" value="NADP-dependent oxidoreductase domain"/>
    <property type="match status" value="1"/>
</dbReference>
<dbReference type="PANTHER" id="PTHR43312">
    <property type="entry name" value="D-THREO-ALDOSE 1-DEHYDROGENASE"/>
    <property type="match status" value="1"/>
</dbReference>
<dbReference type="Proteomes" id="UP000445000">
    <property type="component" value="Unassembled WGS sequence"/>
</dbReference>
<dbReference type="CDD" id="cd19086">
    <property type="entry name" value="AKR_AKR11C1"/>
    <property type="match status" value="1"/>
</dbReference>
<evidence type="ECO:0000313" key="2">
    <source>
        <dbReference type="EMBL" id="GFE81974.1"/>
    </source>
</evidence>
<accession>A0A829YFC6</accession>
<dbReference type="InterPro" id="IPR036812">
    <property type="entry name" value="NAD(P)_OxRdtase_dom_sf"/>
</dbReference>
<dbReference type="PANTHER" id="PTHR43312:SF1">
    <property type="entry name" value="NADP-DEPENDENT OXIDOREDUCTASE DOMAIN-CONTAINING PROTEIN"/>
    <property type="match status" value="1"/>
</dbReference>
<name>A0A829YFC6_9GAMM</name>
<proteinExistence type="predicted"/>
<evidence type="ECO:0000259" key="1">
    <source>
        <dbReference type="Pfam" id="PF00248"/>
    </source>
</evidence>